<proteinExistence type="inferred from homology"/>
<evidence type="ECO:0000256" key="3">
    <source>
        <dbReference type="ARBA" id="ARBA00022475"/>
    </source>
</evidence>
<comment type="subcellular location">
    <subcellularLocation>
        <location evidence="1">Cell membrane</location>
        <topology evidence="1">Multi-pass membrane protein</topology>
    </subcellularLocation>
</comment>
<evidence type="ECO:0000256" key="4">
    <source>
        <dbReference type="ARBA" id="ARBA00022692"/>
    </source>
</evidence>
<dbReference type="AlphaFoldDB" id="A0A3E0HAX1"/>
<feature type="transmembrane region" description="Helical" evidence="7">
    <location>
        <begin position="175"/>
        <end position="197"/>
    </location>
</feature>
<keyword evidence="5 7" id="KW-1133">Transmembrane helix</keyword>
<protein>
    <submittedName>
        <fullName evidence="8">Putative oxidoreductase</fullName>
    </submittedName>
</protein>
<dbReference type="GO" id="GO:0005886">
    <property type="term" value="C:plasma membrane"/>
    <property type="evidence" value="ECO:0007669"/>
    <property type="project" value="UniProtKB-SubCell"/>
</dbReference>
<evidence type="ECO:0000256" key="1">
    <source>
        <dbReference type="ARBA" id="ARBA00004651"/>
    </source>
</evidence>
<keyword evidence="4 7" id="KW-0812">Transmembrane</keyword>
<reference evidence="8 9" key="1">
    <citation type="submission" date="2018-08" db="EMBL/GenBank/DDBJ databases">
        <title>Genomic Encyclopedia of Archaeal and Bacterial Type Strains, Phase II (KMG-II): from individual species to whole genera.</title>
        <authorList>
            <person name="Goeker M."/>
        </authorList>
    </citation>
    <scope>NUCLEOTIDE SEQUENCE [LARGE SCALE GENOMIC DNA]</scope>
    <source>
        <strain evidence="8 9">DSM 45791</strain>
    </source>
</reference>
<name>A0A3E0HAX1_9PSEU</name>
<dbReference type="PANTHER" id="PTHR33452">
    <property type="entry name" value="OXIDOREDUCTASE CATD-RELATED"/>
    <property type="match status" value="1"/>
</dbReference>
<keyword evidence="3" id="KW-1003">Cell membrane</keyword>
<dbReference type="PANTHER" id="PTHR33452:SF1">
    <property type="entry name" value="INNER MEMBRANE PROTEIN YPHA-RELATED"/>
    <property type="match status" value="1"/>
</dbReference>
<comment type="similarity">
    <text evidence="2">Belongs to the DoxX family.</text>
</comment>
<comment type="caution">
    <text evidence="8">The sequence shown here is derived from an EMBL/GenBank/DDBJ whole genome shotgun (WGS) entry which is preliminary data.</text>
</comment>
<keyword evidence="6 7" id="KW-0472">Membrane</keyword>
<feature type="transmembrane region" description="Helical" evidence="7">
    <location>
        <begin position="144"/>
        <end position="163"/>
    </location>
</feature>
<dbReference type="EMBL" id="QUNO01000012">
    <property type="protein sequence ID" value="REH41175.1"/>
    <property type="molecule type" value="Genomic_DNA"/>
</dbReference>
<keyword evidence="9" id="KW-1185">Reference proteome</keyword>
<accession>A0A3E0HAX1</accession>
<evidence type="ECO:0000256" key="6">
    <source>
        <dbReference type="ARBA" id="ARBA00023136"/>
    </source>
</evidence>
<dbReference type="InterPro" id="IPR051907">
    <property type="entry name" value="DoxX-like_oxidoreductase"/>
</dbReference>
<dbReference type="Proteomes" id="UP000256269">
    <property type="component" value="Unassembled WGS sequence"/>
</dbReference>
<dbReference type="Pfam" id="PF07681">
    <property type="entry name" value="DoxX"/>
    <property type="match status" value="1"/>
</dbReference>
<sequence length="199" mass="20779">MPTLPAVSSFETGLHHLDDDEEQPFGNTLAYEEPSRPVALWHGGADLGLLGLRLMLGGLVGVHGAQRVFGWFGGHGLGDFAKSLQQAGFKYTDILASALGYAELGGAVLLILGLFTPLAAAAVLVVVGNSIILQWNGGLNAYEVAASLAGAAFAVQFCGPGRISLDRGLPWYRHALAYGTSLFSLAVIAVAALQLLLHN</sequence>
<evidence type="ECO:0000313" key="8">
    <source>
        <dbReference type="EMBL" id="REH41175.1"/>
    </source>
</evidence>
<dbReference type="InterPro" id="IPR032808">
    <property type="entry name" value="DoxX"/>
</dbReference>
<evidence type="ECO:0000256" key="2">
    <source>
        <dbReference type="ARBA" id="ARBA00006679"/>
    </source>
</evidence>
<evidence type="ECO:0000256" key="7">
    <source>
        <dbReference type="SAM" id="Phobius"/>
    </source>
</evidence>
<gene>
    <name evidence="8" type="ORF">BCF44_112257</name>
</gene>
<evidence type="ECO:0000256" key="5">
    <source>
        <dbReference type="ARBA" id="ARBA00022989"/>
    </source>
</evidence>
<feature type="transmembrane region" description="Helical" evidence="7">
    <location>
        <begin position="107"/>
        <end position="132"/>
    </location>
</feature>
<evidence type="ECO:0000313" key="9">
    <source>
        <dbReference type="Proteomes" id="UP000256269"/>
    </source>
</evidence>
<organism evidence="8 9">
    <name type="scientific">Kutzneria buriramensis</name>
    <dbReference type="NCBI Taxonomy" id="1045776"/>
    <lineage>
        <taxon>Bacteria</taxon>
        <taxon>Bacillati</taxon>
        <taxon>Actinomycetota</taxon>
        <taxon>Actinomycetes</taxon>
        <taxon>Pseudonocardiales</taxon>
        <taxon>Pseudonocardiaceae</taxon>
        <taxon>Kutzneria</taxon>
    </lineage>
</organism>